<comment type="cofactor">
    <cofactor evidence="6">
        <name>FMN</name>
        <dbReference type="ChEBI" id="CHEBI:58210"/>
    </cofactor>
    <text evidence="6">Binds 1 FMN per subunit.</text>
</comment>
<comment type="function">
    <text evidence="6">Quinone reductase that provides resistance to thiol-specific stress caused by electrophilic quinones.</text>
</comment>
<feature type="binding site" evidence="6">
    <location>
        <begin position="137"/>
        <end position="140"/>
    </location>
    <ligand>
        <name>FMN</name>
        <dbReference type="ChEBI" id="CHEBI:58210"/>
    </ligand>
</feature>
<evidence type="ECO:0000256" key="1">
    <source>
        <dbReference type="ARBA" id="ARBA00022630"/>
    </source>
</evidence>
<organism evidence="9 10">
    <name type="scientific">Wenjunlia tyrosinilytica</name>
    <dbReference type="NCBI Taxonomy" id="1544741"/>
    <lineage>
        <taxon>Bacteria</taxon>
        <taxon>Bacillati</taxon>
        <taxon>Actinomycetota</taxon>
        <taxon>Actinomycetes</taxon>
        <taxon>Kitasatosporales</taxon>
        <taxon>Streptomycetaceae</taxon>
        <taxon>Wenjunlia</taxon>
    </lineage>
</organism>
<evidence type="ECO:0000256" key="3">
    <source>
        <dbReference type="ARBA" id="ARBA00023002"/>
    </source>
</evidence>
<keyword evidence="2 6" id="KW-0288">FMN</keyword>
<dbReference type="EC" id="1.6.5.-" evidence="6"/>
<dbReference type="InterPro" id="IPR003680">
    <property type="entry name" value="Flavodoxin_fold"/>
</dbReference>
<sequence>MSKLLHIDSSALQEGSVSRDVAATFRTAWEDKHPGGTVVYRDLGASPLPHLGADGISARFAEEAGRTAEQRTAAALQDKLINELLEADAYLFSVPMYNFTITSTFKAWLDHVLIFGRTIGLENGSPFAGRPATVISSRGGSYAEGTPREGWDFAEPYLRKVFTEALGMETTIIVPELTLAHVNPAMAELRDAADASRAKAHEDATTRAHEVAAKLAA</sequence>
<dbReference type="GO" id="GO:0016652">
    <property type="term" value="F:oxidoreductase activity, acting on NAD(P)H as acceptor"/>
    <property type="evidence" value="ECO:0007669"/>
    <property type="project" value="UniProtKB-UniRule"/>
</dbReference>
<comment type="caution">
    <text evidence="9">The sequence shown here is derived from an EMBL/GenBank/DDBJ whole genome shotgun (WGS) entry which is preliminary data.</text>
</comment>
<feature type="binding site" evidence="6">
    <location>
        <begin position="16"/>
        <end position="18"/>
    </location>
    <ligand>
        <name>FMN</name>
        <dbReference type="ChEBI" id="CHEBI:58210"/>
    </ligand>
</feature>
<comment type="similarity">
    <text evidence="6">Belongs to the azoreductase type 1 family.</text>
</comment>
<dbReference type="InterPro" id="IPR050104">
    <property type="entry name" value="FMN-dep_NADH:Q_OxRdtase_AzoR1"/>
</dbReference>
<dbReference type="PANTHER" id="PTHR43741">
    <property type="entry name" value="FMN-DEPENDENT NADH-AZOREDUCTASE 1"/>
    <property type="match status" value="1"/>
</dbReference>
<proteinExistence type="inferred from homology"/>
<evidence type="ECO:0000313" key="10">
    <source>
        <dbReference type="Proteomes" id="UP000641932"/>
    </source>
</evidence>
<feature type="binding site" evidence="6">
    <location>
        <begin position="96"/>
        <end position="99"/>
    </location>
    <ligand>
        <name>FMN</name>
        <dbReference type="ChEBI" id="CHEBI:58210"/>
    </ligand>
</feature>
<keyword evidence="3 6" id="KW-0560">Oxidoreductase</keyword>
<dbReference type="GO" id="GO:0010181">
    <property type="term" value="F:FMN binding"/>
    <property type="evidence" value="ECO:0007669"/>
    <property type="project" value="UniProtKB-UniRule"/>
</dbReference>
<dbReference type="GO" id="GO:0016655">
    <property type="term" value="F:oxidoreductase activity, acting on NAD(P)H, quinone or similar compound as acceptor"/>
    <property type="evidence" value="ECO:0007669"/>
    <property type="project" value="InterPro"/>
</dbReference>
<evidence type="ECO:0000313" key="9">
    <source>
        <dbReference type="EMBL" id="GGO86102.1"/>
    </source>
</evidence>
<dbReference type="PANTHER" id="PTHR43741:SF4">
    <property type="entry name" value="FMN-DEPENDENT NADH:QUINONE OXIDOREDUCTASE"/>
    <property type="match status" value="1"/>
</dbReference>
<keyword evidence="10" id="KW-1185">Reference proteome</keyword>
<comment type="catalytic activity">
    <reaction evidence="6">
        <text>2 a quinone + NADH + H(+) = 2 a 1,4-benzosemiquinone + NAD(+)</text>
        <dbReference type="Rhea" id="RHEA:65952"/>
        <dbReference type="ChEBI" id="CHEBI:15378"/>
        <dbReference type="ChEBI" id="CHEBI:57540"/>
        <dbReference type="ChEBI" id="CHEBI:57945"/>
        <dbReference type="ChEBI" id="CHEBI:132124"/>
        <dbReference type="ChEBI" id="CHEBI:134225"/>
    </reaction>
</comment>
<dbReference type="GO" id="GO:0009055">
    <property type="term" value="F:electron transfer activity"/>
    <property type="evidence" value="ECO:0007669"/>
    <property type="project" value="UniProtKB-UniRule"/>
</dbReference>
<name>A0A917ZLA5_9ACTN</name>
<feature type="region of interest" description="Disordered" evidence="7">
    <location>
        <begin position="193"/>
        <end position="217"/>
    </location>
</feature>
<dbReference type="SUPFAM" id="SSF52218">
    <property type="entry name" value="Flavoproteins"/>
    <property type="match status" value="1"/>
</dbReference>
<dbReference type="Gene3D" id="3.40.50.360">
    <property type="match status" value="1"/>
</dbReference>
<dbReference type="Proteomes" id="UP000641932">
    <property type="component" value="Unassembled WGS sequence"/>
</dbReference>
<keyword evidence="4 6" id="KW-0520">NAD</keyword>
<evidence type="ECO:0000256" key="5">
    <source>
        <dbReference type="ARBA" id="ARBA00048542"/>
    </source>
</evidence>
<protein>
    <recommendedName>
        <fullName evidence="6">FMN dependent NADH:quinone oxidoreductase</fullName>
        <ecNumber evidence="6">1.6.5.-</ecNumber>
    </recommendedName>
    <alternativeName>
        <fullName evidence="6">Azo-dye reductase</fullName>
    </alternativeName>
    <alternativeName>
        <fullName evidence="6">FMN-dependent NADH-azo compound oxidoreductase</fullName>
    </alternativeName>
    <alternativeName>
        <fullName evidence="6">FMN-dependent NADH-azoreductase</fullName>
        <ecNumber evidence="6">1.7.1.17</ecNumber>
    </alternativeName>
</protein>
<comment type="subunit">
    <text evidence="6">Homodimer.</text>
</comment>
<evidence type="ECO:0000256" key="7">
    <source>
        <dbReference type="SAM" id="MobiDB-lite"/>
    </source>
</evidence>
<reference evidence="9" key="2">
    <citation type="submission" date="2020-09" db="EMBL/GenBank/DDBJ databases">
        <authorList>
            <person name="Sun Q."/>
            <person name="Zhou Y."/>
        </authorList>
    </citation>
    <scope>NUCLEOTIDE SEQUENCE</scope>
    <source>
        <strain evidence="9">CGMCC 4.7201</strain>
    </source>
</reference>
<dbReference type="InterPro" id="IPR029039">
    <property type="entry name" value="Flavoprotein-like_sf"/>
</dbReference>
<reference evidence="9" key="1">
    <citation type="journal article" date="2014" name="Int. J. Syst. Evol. Microbiol.">
        <title>Complete genome sequence of Corynebacterium casei LMG S-19264T (=DSM 44701T), isolated from a smear-ripened cheese.</title>
        <authorList>
            <consortium name="US DOE Joint Genome Institute (JGI-PGF)"/>
            <person name="Walter F."/>
            <person name="Albersmeier A."/>
            <person name="Kalinowski J."/>
            <person name="Ruckert C."/>
        </authorList>
    </citation>
    <scope>NUCLEOTIDE SEQUENCE</scope>
    <source>
        <strain evidence="9">CGMCC 4.7201</strain>
    </source>
</reference>
<comment type="function">
    <text evidence="6">Also exhibits azoreductase activity. Catalyzes the reductive cleavage of the azo bond in aromatic azo compounds to the corresponding amines.</text>
</comment>
<feature type="domain" description="Flavodoxin-like fold" evidence="8">
    <location>
        <begin position="2"/>
        <end position="175"/>
    </location>
</feature>
<dbReference type="HAMAP" id="MF_01216">
    <property type="entry name" value="Azoreductase_type1"/>
    <property type="match status" value="1"/>
</dbReference>
<evidence type="ECO:0000256" key="2">
    <source>
        <dbReference type="ARBA" id="ARBA00022643"/>
    </source>
</evidence>
<keyword evidence="1 6" id="KW-0285">Flavoprotein</keyword>
<dbReference type="InterPro" id="IPR023048">
    <property type="entry name" value="NADH:quinone_OxRdtase_FMN_depd"/>
</dbReference>
<dbReference type="AlphaFoldDB" id="A0A917ZLA5"/>
<comment type="catalytic activity">
    <reaction evidence="5">
        <text>N,N-dimethyl-1,4-phenylenediamine + anthranilate + 2 NAD(+) = 2-(4-dimethylaminophenyl)diazenylbenzoate + 2 NADH + 2 H(+)</text>
        <dbReference type="Rhea" id="RHEA:55872"/>
        <dbReference type="ChEBI" id="CHEBI:15378"/>
        <dbReference type="ChEBI" id="CHEBI:15783"/>
        <dbReference type="ChEBI" id="CHEBI:16567"/>
        <dbReference type="ChEBI" id="CHEBI:57540"/>
        <dbReference type="ChEBI" id="CHEBI:57945"/>
        <dbReference type="ChEBI" id="CHEBI:71579"/>
        <dbReference type="EC" id="1.7.1.17"/>
    </reaction>
    <physiologicalReaction direction="right-to-left" evidence="5">
        <dbReference type="Rhea" id="RHEA:55874"/>
    </physiologicalReaction>
</comment>
<dbReference type="Pfam" id="PF02525">
    <property type="entry name" value="Flavodoxin_2"/>
    <property type="match status" value="1"/>
</dbReference>
<evidence type="ECO:0000256" key="4">
    <source>
        <dbReference type="ARBA" id="ARBA00023027"/>
    </source>
</evidence>
<dbReference type="EC" id="1.7.1.17" evidence="6"/>
<dbReference type="RefSeq" id="WP_189131349.1">
    <property type="nucleotide sequence ID" value="NZ_BMMS01000008.1"/>
</dbReference>
<evidence type="ECO:0000259" key="8">
    <source>
        <dbReference type="Pfam" id="PF02525"/>
    </source>
</evidence>
<dbReference type="EMBL" id="BMMS01000008">
    <property type="protein sequence ID" value="GGO86102.1"/>
    <property type="molecule type" value="Genomic_DNA"/>
</dbReference>
<accession>A0A917ZLA5</accession>
<gene>
    <name evidence="6 9" type="primary">azoR</name>
    <name evidence="9" type="ORF">GCM10012280_21420</name>
</gene>
<feature type="binding site" evidence="6">
    <location>
        <position position="10"/>
    </location>
    <ligand>
        <name>FMN</name>
        <dbReference type="ChEBI" id="CHEBI:58210"/>
    </ligand>
</feature>
<evidence type="ECO:0000256" key="6">
    <source>
        <dbReference type="HAMAP-Rule" id="MF_01216"/>
    </source>
</evidence>